<comment type="caution">
    <text evidence="2">The sequence shown here is derived from an EMBL/GenBank/DDBJ whole genome shotgun (WGS) entry which is preliminary data.</text>
</comment>
<feature type="transmembrane region" description="Helical" evidence="1">
    <location>
        <begin position="13"/>
        <end position="39"/>
    </location>
</feature>
<keyword evidence="1" id="KW-0472">Membrane</keyword>
<proteinExistence type="predicted"/>
<dbReference type="EMBL" id="JANUCT010000006">
    <property type="protein sequence ID" value="MCS3903101.1"/>
    <property type="molecule type" value="Genomic_DNA"/>
</dbReference>
<name>A0AAE3L1F1_9GAMM</name>
<evidence type="ECO:0000313" key="2">
    <source>
        <dbReference type="EMBL" id="MCS3903101.1"/>
    </source>
</evidence>
<reference evidence="2" key="1">
    <citation type="submission" date="2022-08" db="EMBL/GenBank/DDBJ databases">
        <title>Genomic Encyclopedia of Type Strains, Phase III (KMG-III): the genomes of soil and plant-associated and newly described type strains.</title>
        <authorList>
            <person name="Whitman W."/>
        </authorList>
    </citation>
    <scope>NUCLEOTIDE SEQUENCE</scope>
    <source>
        <strain evidence="2">HMT 1</strain>
    </source>
</reference>
<organism evidence="2 3">
    <name type="scientific">Methylohalomonas lacus</name>
    <dbReference type="NCBI Taxonomy" id="398773"/>
    <lineage>
        <taxon>Bacteria</taxon>
        <taxon>Pseudomonadati</taxon>
        <taxon>Pseudomonadota</taxon>
        <taxon>Gammaproteobacteria</taxon>
        <taxon>Methylohalomonadales</taxon>
        <taxon>Methylohalomonadaceae</taxon>
        <taxon>Methylohalomonas</taxon>
    </lineage>
</organism>
<keyword evidence="3" id="KW-1185">Reference proteome</keyword>
<dbReference type="Proteomes" id="UP001204445">
    <property type="component" value="Unassembled WGS sequence"/>
</dbReference>
<sequence>MFANPQTQAFAGLVWRCLLAATITGLACAGLLILGVLLLA</sequence>
<evidence type="ECO:0000256" key="1">
    <source>
        <dbReference type="SAM" id="Phobius"/>
    </source>
</evidence>
<dbReference type="AlphaFoldDB" id="A0AAE3L1F1"/>
<keyword evidence="1" id="KW-0812">Transmembrane</keyword>
<gene>
    <name evidence="2" type="ORF">J2T55_001118</name>
</gene>
<dbReference type="RefSeq" id="WP_259054713.1">
    <property type="nucleotide sequence ID" value="NZ_JANUCT010000006.1"/>
</dbReference>
<evidence type="ECO:0000313" key="3">
    <source>
        <dbReference type="Proteomes" id="UP001204445"/>
    </source>
</evidence>
<accession>A0AAE3L1F1</accession>
<protein>
    <submittedName>
        <fullName evidence="2">Uncharacterized protein</fullName>
    </submittedName>
</protein>
<keyword evidence="1" id="KW-1133">Transmembrane helix</keyword>